<dbReference type="EMBL" id="FXTT01000001">
    <property type="protein sequence ID" value="SMP08783.1"/>
    <property type="molecule type" value="Genomic_DNA"/>
</dbReference>
<proteinExistence type="predicted"/>
<dbReference type="Proteomes" id="UP001157914">
    <property type="component" value="Unassembled WGS sequence"/>
</dbReference>
<sequence length="243" mass="27275">MWARLQHLVFTLCVLGWLGPSSQAQETLKFSMADNAAPIGLAVRIVEAAYDQMGISIKKLPMARSRNILPTSIAEVDGIIAGPKLFETEFPALRRIDVPIMQIDIRIFSCSLEFLASESMTQKRWGQLNGARVLSRHTAGYENVWLGDSFQELFDMLKLDRLDAVVGPQIALERYSKRADRGCIEAVGGSLEQVDFFHYLHSKNGHLVPSVTRVLRDMLETGQIEDVTDTFFRAEFQERPSSG</sequence>
<reference evidence="1 2" key="1">
    <citation type="submission" date="2017-05" db="EMBL/GenBank/DDBJ databases">
        <authorList>
            <person name="Varghese N."/>
            <person name="Submissions S."/>
        </authorList>
    </citation>
    <scope>NUCLEOTIDE SEQUENCE [LARGE SCALE GENOMIC DNA]</scope>
    <source>
        <strain evidence="1 2">DSM 15949</strain>
    </source>
</reference>
<protein>
    <submittedName>
        <fullName evidence="1">ABC-type amino acid transport substrate-binding protein</fullName>
    </submittedName>
</protein>
<accession>A0ABY1NG31</accession>
<evidence type="ECO:0000313" key="2">
    <source>
        <dbReference type="Proteomes" id="UP001157914"/>
    </source>
</evidence>
<dbReference type="SUPFAM" id="SSF53850">
    <property type="entry name" value="Periplasmic binding protein-like II"/>
    <property type="match status" value="1"/>
</dbReference>
<evidence type="ECO:0000313" key="1">
    <source>
        <dbReference type="EMBL" id="SMP08783.1"/>
    </source>
</evidence>
<keyword evidence="2" id="KW-1185">Reference proteome</keyword>
<dbReference type="Gene3D" id="3.40.190.10">
    <property type="entry name" value="Periplasmic binding protein-like II"/>
    <property type="match status" value="2"/>
</dbReference>
<organism evidence="1 2">
    <name type="scientific">Roseibium denhamense</name>
    <dbReference type="NCBI Taxonomy" id="76305"/>
    <lineage>
        <taxon>Bacteria</taxon>
        <taxon>Pseudomonadati</taxon>
        <taxon>Pseudomonadota</taxon>
        <taxon>Alphaproteobacteria</taxon>
        <taxon>Hyphomicrobiales</taxon>
        <taxon>Stappiaceae</taxon>
        <taxon>Roseibium</taxon>
    </lineage>
</organism>
<name>A0ABY1NG31_9HYPH</name>
<comment type="caution">
    <text evidence="1">The sequence shown here is derived from an EMBL/GenBank/DDBJ whole genome shotgun (WGS) entry which is preliminary data.</text>
</comment>
<gene>
    <name evidence="1" type="ORF">SAMN06265374_1020</name>
</gene>